<dbReference type="Pfam" id="PF01730">
    <property type="entry name" value="UreF"/>
    <property type="match status" value="1"/>
</dbReference>
<dbReference type="PANTHER" id="PTHR33620">
    <property type="entry name" value="UREASE ACCESSORY PROTEIN F"/>
    <property type="match status" value="1"/>
</dbReference>
<evidence type="ECO:0000256" key="2">
    <source>
        <dbReference type="ARBA" id="ARBA00023186"/>
    </source>
</evidence>
<dbReference type="InterPro" id="IPR038277">
    <property type="entry name" value="UreF_sf"/>
</dbReference>
<evidence type="ECO:0000256" key="1">
    <source>
        <dbReference type="ARBA" id="ARBA00022988"/>
    </source>
</evidence>
<accession>A0A382JEL5</accession>
<dbReference type="PANTHER" id="PTHR33620:SF1">
    <property type="entry name" value="UREASE ACCESSORY PROTEIN F"/>
    <property type="match status" value="1"/>
</dbReference>
<feature type="non-terminal residue" evidence="3">
    <location>
        <position position="143"/>
    </location>
</feature>
<keyword evidence="1" id="KW-0996">Nickel insertion</keyword>
<protein>
    <recommendedName>
        <fullName evidence="4">Urease accessory protein UreF</fullName>
    </recommendedName>
</protein>
<sequence length="143" mass="15451">MVTALRLGDSQFPSGAFAFSWGLEVLCRERRVRSGSLLPFVQNELEGRWAISDRVFIGRAMMATDTAALRIIDDEADAMAWPSALREGACRAGKGLLASHVRIGTSDAAALLRDCRDGKLRGHLPVIQGAVFAALALEKRVAL</sequence>
<dbReference type="Gene3D" id="1.10.4190.10">
    <property type="entry name" value="Urease accessory protein UreF"/>
    <property type="match status" value="1"/>
</dbReference>
<proteinExistence type="predicted"/>
<dbReference type="EMBL" id="UINC01073591">
    <property type="protein sequence ID" value="SVC10099.1"/>
    <property type="molecule type" value="Genomic_DNA"/>
</dbReference>
<evidence type="ECO:0000313" key="3">
    <source>
        <dbReference type="EMBL" id="SVC10099.1"/>
    </source>
</evidence>
<keyword evidence="2" id="KW-0143">Chaperone</keyword>
<dbReference type="GO" id="GO:0016151">
    <property type="term" value="F:nickel cation binding"/>
    <property type="evidence" value="ECO:0007669"/>
    <property type="project" value="InterPro"/>
</dbReference>
<organism evidence="3">
    <name type="scientific">marine metagenome</name>
    <dbReference type="NCBI Taxonomy" id="408172"/>
    <lineage>
        <taxon>unclassified sequences</taxon>
        <taxon>metagenomes</taxon>
        <taxon>ecological metagenomes</taxon>
    </lineage>
</organism>
<name>A0A382JEL5_9ZZZZ</name>
<reference evidence="3" key="1">
    <citation type="submission" date="2018-05" db="EMBL/GenBank/DDBJ databases">
        <authorList>
            <person name="Lanie J.A."/>
            <person name="Ng W.-L."/>
            <person name="Kazmierczak K.M."/>
            <person name="Andrzejewski T.M."/>
            <person name="Davidsen T.M."/>
            <person name="Wayne K.J."/>
            <person name="Tettelin H."/>
            <person name="Glass J.I."/>
            <person name="Rusch D."/>
            <person name="Podicherti R."/>
            <person name="Tsui H.-C.T."/>
            <person name="Winkler M.E."/>
        </authorList>
    </citation>
    <scope>NUCLEOTIDE SEQUENCE</scope>
</reference>
<evidence type="ECO:0008006" key="4">
    <source>
        <dbReference type="Google" id="ProtNLM"/>
    </source>
</evidence>
<gene>
    <name evidence="3" type="ORF">METZ01_LOCUS262953</name>
</gene>
<dbReference type="AlphaFoldDB" id="A0A382JEL5"/>
<dbReference type="InterPro" id="IPR002639">
    <property type="entry name" value="UreF"/>
</dbReference>